<organism evidence="2 3">
    <name type="scientific">Parthenolecanium corni</name>
    <dbReference type="NCBI Taxonomy" id="536013"/>
    <lineage>
        <taxon>Eukaryota</taxon>
        <taxon>Metazoa</taxon>
        <taxon>Ecdysozoa</taxon>
        <taxon>Arthropoda</taxon>
        <taxon>Hexapoda</taxon>
        <taxon>Insecta</taxon>
        <taxon>Pterygota</taxon>
        <taxon>Neoptera</taxon>
        <taxon>Paraneoptera</taxon>
        <taxon>Hemiptera</taxon>
        <taxon>Sternorrhyncha</taxon>
        <taxon>Coccoidea</taxon>
        <taxon>Coccidae</taxon>
        <taxon>Parthenolecanium</taxon>
    </lineage>
</organism>
<dbReference type="AlphaFoldDB" id="A0AAN9Y4J6"/>
<proteinExistence type="predicted"/>
<dbReference type="EMBL" id="JBBCAQ010000020">
    <property type="protein sequence ID" value="KAK7593109.1"/>
    <property type="molecule type" value="Genomic_DNA"/>
</dbReference>
<accession>A0AAN9Y4J6</accession>
<evidence type="ECO:0000313" key="2">
    <source>
        <dbReference type="EMBL" id="KAK7593109.1"/>
    </source>
</evidence>
<protein>
    <recommendedName>
        <fullName evidence="4">Retrotransposon gag domain-containing protein</fullName>
    </recommendedName>
</protein>
<evidence type="ECO:0008006" key="4">
    <source>
        <dbReference type="Google" id="ProtNLM"/>
    </source>
</evidence>
<evidence type="ECO:0000256" key="1">
    <source>
        <dbReference type="SAM" id="MobiDB-lite"/>
    </source>
</evidence>
<dbReference type="PANTHER" id="PTHR33198:SF19">
    <property type="entry name" value="CCHC-TYPE DOMAIN-CONTAINING PROTEIN"/>
    <property type="match status" value="1"/>
</dbReference>
<gene>
    <name evidence="2" type="ORF">V9T40_007861</name>
</gene>
<evidence type="ECO:0000313" key="3">
    <source>
        <dbReference type="Proteomes" id="UP001367676"/>
    </source>
</evidence>
<dbReference type="Proteomes" id="UP001367676">
    <property type="component" value="Unassembled WGS sequence"/>
</dbReference>
<comment type="caution">
    <text evidence="2">The sequence shown here is derived from an EMBL/GenBank/DDBJ whole genome shotgun (WGS) entry which is preliminary data.</text>
</comment>
<feature type="region of interest" description="Disordered" evidence="1">
    <location>
        <begin position="188"/>
        <end position="247"/>
    </location>
</feature>
<keyword evidence="3" id="KW-1185">Reference proteome</keyword>
<name>A0AAN9Y4J6_9HEMI</name>
<reference evidence="2 3" key="1">
    <citation type="submission" date="2024-03" db="EMBL/GenBank/DDBJ databases">
        <title>Adaptation during the transition from Ophiocordyceps entomopathogen to insect associate is accompanied by gene loss and intensified selection.</title>
        <authorList>
            <person name="Ward C.M."/>
            <person name="Onetto C.A."/>
            <person name="Borneman A.R."/>
        </authorList>
    </citation>
    <scope>NUCLEOTIDE SEQUENCE [LARGE SCALE GENOMIC DNA]</scope>
    <source>
        <strain evidence="2">AWRI1</strain>
        <tissue evidence="2">Single Adult Female</tissue>
    </source>
</reference>
<sequence length="314" mass="36145">MMSNGSSDLAPPGVMPLSMEYQSDVLPEFSSFEAFDPATCSWPTYVERLQNHFELYDVPDNKRVRILIDRIGNAIYEQLRKLCAPDNPLTKTSHELLELLSRYFQPPANKFKERIKFHRRVMRADETLQEYAAELRQAAQNCEFPADWLSDALRTQFTHGIRNNFLRGKLYELEEVDFDKVLEFATSVELPKPPQPPPAPKKENPTLPNPQKPAKVAKKLPTPPALKQQPPAKKRVPPPRLKNPNTNVLKFRTPFTQSRPQFKNNPSWQDYDNGYGGSFFGKPFGNDHSKSNSSQRYVESTYMPNNSLFYRRGP</sequence>
<dbReference type="PANTHER" id="PTHR33198">
    <property type="entry name" value="ANK_REP_REGION DOMAIN-CONTAINING PROTEIN-RELATED"/>
    <property type="match status" value="1"/>
</dbReference>